<proteinExistence type="predicted"/>
<gene>
    <name evidence="1" type="ORF">FFIC_240060</name>
</gene>
<dbReference type="STRING" id="157463.GCA_001047075_00650"/>
<name>A0A0K8MHR2_9LACO</name>
<dbReference type="OrthoDB" id="2151799at2"/>
<evidence type="ECO:0000313" key="2">
    <source>
        <dbReference type="Proteomes" id="UP000253891"/>
    </source>
</evidence>
<dbReference type="Proteomes" id="UP000253891">
    <property type="component" value="Unassembled WGS sequence"/>
</dbReference>
<dbReference type="EMBL" id="DF968001">
    <property type="protein sequence ID" value="GAO99733.1"/>
    <property type="molecule type" value="Genomic_DNA"/>
</dbReference>
<sequence>MQVNLEFHSNYNRFFNQGKQALHRLQQHFAVVPLKRQQSTNELINKLEAAINLAEPVAVQMNFGFDQENIADFYGVLSQTLDGRLLLEDADTKQLHQLMPALVRNISFTK</sequence>
<reference evidence="1 2" key="1">
    <citation type="journal article" date="2015" name="BMC Genomics">
        <title>Comparative genomics of Fructobacillus spp. and Leuconostoc spp. reveals niche-specific evolution of Fructobacillus spp.</title>
        <authorList>
            <person name="Endo A."/>
            <person name="Tanizawa Y."/>
            <person name="Tanaka N."/>
            <person name="Maeno S."/>
            <person name="Kumar H."/>
            <person name="Shiwa Y."/>
            <person name="Okada S."/>
            <person name="Yoshikawa H."/>
            <person name="Dicks L."/>
            <person name="Nakagawa J."/>
            <person name="Arita M."/>
        </authorList>
    </citation>
    <scope>NUCLEOTIDE SEQUENCE [LARGE SCALE GENOMIC DNA]</scope>
    <source>
        <strain evidence="1 2">JCM 12225</strain>
    </source>
</reference>
<protein>
    <submittedName>
        <fullName evidence="1">Uncharacterized protein</fullName>
    </submittedName>
</protein>
<accession>A0A0K8MHR2</accession>
<organism evidence="1 2">
    <name type="scientific">Fructobacillus ficulneus</name>
    <dbReference type="NCBI Taxonomy" id="157463"/>
    <lineage>
        <taxon>Bacteria</taxon>
        <taxon>Bacillati</taxon>
        <taxon>Bacillota</taxon>
        <taxon>Bacilli</taxon>
        <taxon>Lactobacillales</taxon>
        <taxon>Lactobacillaceae</taxon>
        <taxon>Fructobacillus</taxon>
    </lineage>
</organism>
<dbReference type="AlphaFoldDB" id="A0A0K8MHR2"/>
<dbReference type="RefSeq" id="WP_061993128.1">
    <property type="nucleotide sequence ID" value="NZ_DF968001.1"/>
</dbReference>
<evidence type="ECO:0000313" key="1">
    <source>
        <dbReference type="EMBL" id="GAO99733.1"/>
    </source>
</evidence>
<keyword evidence="2" id="KW-1185">Reference proteome</keyword>